<comment type="caution">
    <text evidence="9">The sequence shown here is derived from an EMBL/GenBank/DDBJ whole genome shotgun (WGS) entry which is preliminary data.</text>
</comment>
<comment type="similarity">
    <text evidence="7">Belongs to the binding-protein-dependent transport system permease family.</text>
</comment>
<feature type="transmembrane region" description="Helical" evidence="7">
    <location>
        <begin position="138"/>
        <end position="160"/>
    </location>
</feature>
<dbReference type="RefSeq" id="WP_211362166.1">
    <property type="nucleotide sequence ID" value="NZ_VFPH01000002.1"/>
</dbReference>
<evidence type="ECO:0000256" key="2">
    <source>
        <dbReference type="ARBA" id="ARBA00022448"/>
    </source>
</evidence>
<evidence type="ECO:0000256" key="6">
    <source>
        <dbReference type="ARBA" id="ARBA00023136"/>
    </source>
</evidence>
<dbReference type="PANTHER" id="PTHR43744:SF12">
    <property type="entry name" value="ABC TRANSPORTER PERMEASE PROTEIN MG189-RELATED"/>
    <property type="match status" value="1"/>
</dbReference>
<dbReference type="AlphaFoldDB" id="A0A543FTZ5"/>
<dbReference type="PROSITE" id="PS50928">
    <property type="entry name" value="ABC_TM1"/>
    <property type="match status" value="1"/>
</dbReference>
<feature type="transmembrane region" description="Helical" evidence="7">
    <location>
        <begin position="12"/>
        <end position="33"/>
    </location>
</feature>
<accession>A0A543FTZ5</accession>
<feature type="transmembrane region" description="Helical" evidence="7">
    <location>
        <begin position="241"/>
        <end position="260"/>
    </location>
</feature>
<evidence type="ECO:0000256" key="4">
    <source>
        <dbReference type="ARBA" id="ARBA00022692"/>
    </source>
</evidence>
<organism evidence="9 10">
    <name type="scientific">Pseudonocardia cypriaca</name>
    <dbReference type="NCBI Taxonomy" id="882449"/>
    <lineage>
        <taxon>Bacteria</taxon>
        <taxon>Bacillati</taxon>
        <taxon>Actinomycetota</taxon>
        <taxon>Actinomycetes</taxon>
        <taxon>Pseudonocardiales</taxon>
        <taxon>Pseudonocardiaceae</taxon>
        <taxon>Pseudonocardia</taxon>
    </lineage>
</organism>
<feature type="transmembrane region" description="Helical" evidence="7">
    <location>
        <begin position="181"/>
        <end position="204"/>
    </location>
</feature>
<keyword evidence="3" id="KW-1003">Cell membrane</keyword>
<keyword evidence="10" id="KW-1185">Reference proteome</keyword>
<dbReference type="Gene3D" id="1.10.3720.10">
    <property type="entry name" value="MetI-like"/>
    <property type="match status" value="1"/>
</dbReference>
<dbReference type="Proteomes" id="UP000319818">
    <property type="component" value="Unassembled WGS sequence"/>
</dbReference>
<dbReference type="EMBL" id="VFPH01000002">
    <property type="protein sequence ID" value="TQM37300.1"/>
    <property type="molecule type" value="Genomic_DNA"/>
</dbReference>
<reference evidence="9 10" key="1">
    <citation type="submission" date="2019-06" db="EMBL/GenBank/DDBJ databases">
        <title>Sequencing the genomes of 1000 actinobacteria strains.</title>
        <authorList>
            <person name="Klenk H.-P."/>
        </authorList>
    </citation>
    <scope>NUCLEOTIDE SEQUENCE [LARGE SCALE GENOMIC DNA]</scope>
    <source>
        <strain evidence="9 10">DSM 45511</strain>
    </source>
</reference>
<keyword evidence="6 7" id="KW-0472">Membrane</keyword>
<proteinExistence type="inferred from homology"/>
<evidence type="ECO:0000259" key="8">
    <source>
        <dbReference type="PROSITE" id="PS50928"/>
    </source>
</evidence>
<evidence type="ECO:0000256" key="7">
    <source>
        <dbReference type="RuleBase" id="RU363032"/>
    </source>
</evidence>
<evidence type="ECO:0000256" key="5">
    <source>
        <dbReference type="ARBA" id="ARBA00022989"/>
    </source>
</evidence>
<name>A0A543FTZ5_9PSEU</name>
<evidence type="ECO:0000313" key="9">
    <source>
        <dbReference type="EMBL" id="TQM37300.1"/>
    </source>
</evidence>
<dbReference type="PANTHER" id="PTHR43744">
    <property type="entry name" value="ABC TRANSPORTER PERMEASE PROTEIN MG189-RELATED-RELATED"/>
    <property type="match status" value="1"/>
</dbReference>
<evidence type="ECO:0000256" key="1">
    <source>
        <dbReference type="ARBA" id="ARBA00004651"/>
    </source>
</evidence>
<dbReference type="SUPFAM" id="SSF161098">
    <property type="entry name" value="MetI-like"/>
    <property type="match status" value="1"/>
</dbReference>
<dbReference type="Pfam" id="PF00528">
    <property type="entry name" value="BPD_transp_1"/>
    <property type="match status" value="1"/>
</dbReference>
<keyword evidence="5 7" id="KW-1133">Transmembrane helix</keyword>
<protein>
    <submittedName>
        <fullName evidence="9">Carbohydrate ABC transporter membrane protein 2 (CUT1 family)</fullName>
    </submittedName>
</protein>
<dbReference type="InterPro" id="IPR000515">
    <property type="entry name" value="MetI-like"/>
</dbReference>
<dbReference type="GO" id="GO:0055085">
    <property type="term" value="P:transmembrane transport"/>
    <property type="evidence" value="ECO:0007669"/>
    <property type="project" value="InterPro"/>
</dbReference>
<keyword evidence="4 7" id="KW-0812">Transmembrane</keyword>
<evidence type="ECO:0000313" key="10">
    <source>
        <dbReference type="Proteomes" id="UP000319818"/>
    </source>
</evidence>
<comment type="subcellular location">
    <subcellularLocation>
        <location evidence="1 7">Cell membrane</location>
        <topology evidence="1 7">Multi-pass membrane protein</topology>
    </subcellularLocation>
</comment>
<gene>
    <name evidence="9" type="ORF">FB388_4509</name>
</gene>
<feature type="transmembrane region" description="Helical" evidence="7">
    <location>
        <begin position="68"/>
        <end position="94"/>
    </location>
</feature>
<feature type="transmembrane region" description="Helical" evidence="7">
    <location>
        <begin position="106"/>
        <end position="126"/>
    </location>
</feature>
<dbReference type="CDD" id="cd06261">
    <property type="entry name" value="TM_PBP2"/>
    <property type="match status" value="1"/>
</dbReference>
<sequence>MNRRTGRWGLTVLLGLAALTVVVPLYFALAMSLKTSEQAVRGAGFDFPWPPNLASFAEAWTLTSFPRAFAVSVFVSAVTVAGTLVLASWASYAIARNWQRRGFRLAYLYLLGAMFIPFPVVALPQVTLTATLGLANPIGVAILHVMFQMSFSVLLYTAFLRSIPLELEESARLDGASTWQVFWKLIFPLLGPMNATVGIFAFLASWNDYMMPSMITADQRMQTIPVVQKVFQLAFSTNYNVAFASYLMALAPSIIVYVLAQRWVLSGVTRGAIK</sequence>
<dbReference type="GO" id="GO:0005886">
    <property type="term" value="C:plasma membrane"/>
    <property type="evidence" value="ECO:0007669"/>
    <property type="project" value="UniProtKB-SubCell"/>
</dbReference>
<keyword evidence="2 7" id="KW-0813">Transport</keyword>
<feature type="domain" description="ABC transmembrane type-1" evidence="8">
    <location>
        <begin position="69"/>
        <end position="260"/>
    </location>
</feature>
<dbReference type="InterPro" id="IPR035906">
    <property type="entry name" value="MetI-like_sf"/>
</dbReference>
<evidence type="ECO:0000256" key="3">
    <source>
        <dbReference type="ARBA" id="ARBA00022475"/>
    </source>
</evidence>